<evidence type="ECO:0000256" key="1">
    <source>
        <dbReference type="SAM" id="MobiDB-lite"/>
    </source>
</evidence>
<proteinExistence type="predicted"/>
<evidence type="ECO:0000313" key="3">
    <source>
        <dbReference type="Proteomes" id="UP000036403"/>
    </source>
</evidence>
<feature type="compositionally biased region" description="Basic residues" evidence="1">
    <location>
        <begin position="17"/>
        <end position="28"/>
    </location>
</feature>
<gene>
    <name evidence="2" type="ORF">RF55_7695</name>
</gene>
<feature type="compositionally biased region" description="Low complexity" evidence="1">
    <location>
        <begin position="62"/>
        <end position="80"/>
    </location>
</feature>
<sequence>MAPTRAHPGPKTGPGERRRRQLGNRRIKARDYSDPPDPTPNTRRRSPDETAKPITTAPVNQTARYTAAAPPTRHPPGTARFGTIHRDGPSSRDRGALWYDLGRELRRQEAAAGKPAEAVGRTGHPEARQTTTARHLRAKVRCGPTTEGDIFYVAITIPTKETLHADYQAHAGLQVRAAHQAHTVPAHTTGTSWDASICCKPPKGIQPHHHVHVDMDHPRQRGTATYLENVCPDLHTGKKKRQLRGQRREEVANKLIEQRKDAVTFRRDEAKRMKKFGGKDLPIVPSAAVLRKAKEQQLLKIHGLQFANPPMNLLHHAKYGKYTGYTQYRFAQI</sequence>
<dbReference type="PaxDb" id="67767-A0A0J7KPQ0"/>
<feature type="region of interest" description="Disordered" evidence="1">
    <location>
        <begin position="1"/>
        <end position="90"/>
    </location>
</feature>
<feature type="region of interest" description="Disordered" evidence="1">
    <location>
        <begin position="111"/>
        <end position="132"/>
    </location>
</feature>
<comment type="caution">
    <text evidence="2">The sequence shown here is derived from an EMBL/GenBank/DDBJ whole genome shotgun (WGS) entry which is preliminary data.</text>
</comment>
<dbReference type="AlphaFoldDB" id="A0A0J7KPQ0"/>
<dbReference type="OrthoDB" id="10600526at2759"/>
<reference evidence="2 3" key="1">
    <citation type="submission" date="2015-04" db="EMBL/GenBank/DDBJ databases">
        <title>Lasius niger genome sequencing.</title>
        <authorList>
            <person name="Konorov E.A."/>
            <person name="Nikitin M.A."/>
            <person name="Kirill M.V."/>
            <person name="Chang P."/>
        </authorList>
    </citation>
    <scope>NUCLEOTIDE SEQUENCE [LARGE SCALE GENOMIC DNA]</scope>
    <source>
        <tissue evidence="2">Whole</tissue>
    </source>
</reference>
<accession>A0A0J7KPQ0</accession>
<organism evidence="2 3">
    <name type="scientific">Lasius niger</name>
    <name type="common">Black garden ant</name>
    <dbReference type="NCBI Taxonomy" id="67767"/>
    <lineage>
        <taxon>Eukaryota</taxon>
        <taxon>Metazoa</taxon>
        <taxon>Ecdysozoa</taxon>
        <taxon>Arthropoda</taxon>
        <taxon>Hexapoda</taxon>
        <taxon>Insecta</taxon>
        <taxon>Pterygota</taxon>
        <taxon>Neoptera</taxon>
        <taxon>Endopterygota</taxon>
        <taxon>Hymenoptera</taxon>
        <taxon>Apocrita</taxon>
        <taxon>Aculeata</taxon>
        <taxon>Formicoidea</taxon>
        <taxon>Formicidae</taxon>
        <taxon>Formicinae</taxon>
        <taxon>Lasius</taxon>
        <taxon>Lasius</taxon>
    </lineage>
</organism>
<protein>
    <submittedName>
        <fullName evidence="2">KDa protein in nof-fb transposable element</fullName>
    </submittedName>
</protein>
<name>A0A0J7KPQ0_LASNI</name>
<dbReference type="Proteomes" id="UP000036403">
    <property type="component" value="Unassembled WGS sequence"/>
</dbReference>
<evidence type="ECO:0000313" key="2">
    <source>
        <dbReference type="EMBL" id="KMQ92327.1"/>
    </source>
</evidence>
<dbReference type="EMBL" id="LBMM01004520">
    <property type="protein sequence ID" value="KMQ92327.1"/>
    <property type="molecule type" value="Genomic_DNA"/>
</dbReference>
<keyword evidence="3" id="KW-1185">Reference proteome</keyword>